<evidence type="ECO:0000256" key="2">
    <source>
        <dbReference type="ARBA" id="ARBA00034247"/>
    </source>
</evidence>
<dbReference type="FunFam" id="3.30.70.270:FF:000001">
    <property type="entry name" value="Diguanylate cyclase domain protein"/>
    <property type="match status" value="1"/>
</dbReference>
<dbReference type="InterPro" id="IPR050469">
    <property type="entry name" value="Diguanylate_Cyclase"/>
</dbReference>
<feature type="coiled-coil region" evidence="3">
    <location>
        <begin position="244"/>
        <end position="278"/>
    </location>
</feature>
<dbReference type="EMBL" id="FUWU01000023">
    <property type="protein sequence ID" value="SJZ75929.1"/>
    <property type="molecule type" value="Genomic_DNA"/>
</dbReference>
<evidence type="ECO:0000313" key="9">
    <source>
        <dbReference type="Proteomes" id="UP000190449"/>
    </source>
</evidence>
<evidence type="ECO:0000256" key="4">
    <source>
        <dbReference type="SAM" id="Phobius"/>
    </source>
</evidence>
<organism evidence="6 8">
    <name type="scientific">Fibrobacter intestinalis</name>
    <dbReference type="NCBI Taxonomy" id="28122"/>
    <lineage>
        <taxon>Bacteria</taxon>
        <taxon>Pseudomonadati</taxon>
        <taxon>Fibrobacterota</taxon>
        <taxon>Fibrobacteria</taxon>
        <taxon>Fibrobacterales</taxon>
        <taxon>Fibrobacteraceae</taxon>
        <taxon>Fibrobacter</taxon>
    </lineage>
</organism>
<sequence>MKSFWHKLMSIFRLNLMIAFLLSVTVIAFFGYQYGMDDIYTISPSSYPYIIAQTDSVDGGSSILEISRTDSSIIMDYELREGYPYPYVNLQIYLGDGKSRGKDLSHYDSIYVWIKPRGEGSVRLYLRAWDDSISKPGEQSTLKFNEIEFFPLEETSPAVFVPQEFRVAGWWVSQNNVNAHRARVDFSNIPLIEIQTGTAAPLGYGTLEIMGISFKGKLVSSEKLMFGLIALWFFTFFFYLMLRLRDYSIQRNVERKRREELEHNLVILEVEKSDYEKASKEDALTGCLNRAGFTSVLTQEQEHLNNGGGALSFIMLDIDFFKKVNDTWGHSVGDEVLVNLSKLIRSRIRTTDALVRWGGEEFVILCSDTPLQNAQFLAEKLRTNVESTQLISQQQITCSFGVAEMAPNEDPKAVFERMDKALYSSKKNGRNTVTAAIKRV</sequence>
<evidence type="ECO:0000259" key="5">
    <source>
        <dbReference type="PROSITE" id="PS50887"/>
    </source>
</evidence>
<feature type="transmembrane region" description="Helical" evidence="4">
    <location>
        <begin position="224"/>
        <end position="242"/>
    </location>
</feature>
<keyword evidence="4" id="KW-0812">Transmembrane</keyword>
<dbReference type="GO" id="GO:0052621">
    <property type="term" value="F:diguanylate cyclase activity"/>
    <property type="evidence" value="ECO:0007669"/>
    <property type="project" value="UniProtKB-EC"/>
</dbReference>
<dbReference type="SMART" id="SM00267">
    <property type="entry name" value="GGDEF"/>
    <property type="match status" value="1"/>
</dbReference>
<evidence type="ECO:0000313" key="8">
    <source>
        <dbReference type="Proteomes" id="UP000184275"/>
    </source>
</evidence>
<dbReference type="SUPFAM" id="SSF55073">
    <property type="entry name" value="Nucleotide cyclase"/>
    <property type="match status" value="1"/>
</dbReference>
<dbReference type="GO" id="GO:1902201">
    <property type="term" value="P:negative regulation of bacterial-type flagellum-dependent cell motility"/>
    <property type="evidence" value="ECO:0007669"/>
    <property type="project" value="TreeGrafter"/>
</dbReference>
<dbReference type="InterPro" id="IPR000160">
    <property type="entry name" value="GGDEF_dom"/>
</dbReference>
<accession>A0A1T4N9L8</accession>
<evidence type="ECO:0000256" key="3">
    <source>
        <dbReference type="SAM" id="Coils"/>
    </source>
</evidence>
<reference evidence="7 9" key="3">
    <citation type="submission" date="2017-02" db="EMBL/GenBank/DDBJ databases">
        <authorList>
            <person name="Peterson S.W."/>
        </authorList>
    </citation>
    <scope>NUCLEOTIDE SEQUENCE [LARGE SCALE GENOMIC DNA]</scope>
    <source>
        <strain evidence="7 9">ATCC 43854</strain>
    </source>
</reference>
<dbReference type="EMBL" id="FRAW01000036">
    <property type="protein sequence ID" value="SHL11526.1"/>
    <property type="molecule type" value="Genomic_DNA"/>
</dbReference>
<keyword evidence="3" id="KW-0175">Coiled coil</keyword>
<dbReference type="PROSITE" id="PS50887">
    <property type="entry name" value="GGDEF"/>
    <property type="match status" value="1"/>
</dbReference>
<dbReference type="PANTHER" id="PTHR45138">
    <property type="entry name" value="REGULATORY COMPONENTS OF SENSORY TRANSDUCTION SYSTEM"/>
    <property type="match status" value="1"/>
</dbReference>
<dbReference type="RefSeq" id="WP_073305941.1">
    <property type="nucleotide sequence ID" value="NZ_FUWU01000023.1"/>
</dbReference>
<dbReference type="CDD" id="cd01949">
    <property type="entry name" value="GGDEF"/>
    <property type="match status" value="1"/>
</dbReference>
<dbReference type="NCBIfam" id="TIGR00254">
    <property type="entry name" value="GGDEF"/>
    <property type="match status" value="1"/>
</dbReference>
<dbReference type="STRING" id="28122.SAMN02745108_01525"/>
<dbReference type="EC" id="2.7.7.65" evidence="1"/>
<protein>
    <recommendedName>
        <fullName evidence="1">diguanylate cyclase</fullName>
        <ecNumber evidence="1">2.7.7.65</ecNumber>
    </recommendedName>
</protein>
<dbReference type="Pfam" id="PF00990">
    <property type="entry name" value="GGDEF"/>
    <property type="match status" value="1"/>
</dbReference>
<reference evidence="8" key="2">
    <citation type="submission" date="2016-11" db="EMBL/GenBank/DDBJ databases">
        <authorList>
            <person name="Varghese N."/>
            <person name="Submissions S."/>
        </authorList>
    </citation>
    <scope>NUCLEOTIDE SEQUENCE [LARGE SCALE GENOMIC DNA]</scope>
    <source>
        <strain evidence="8">UWOS</strain>
    </source>
</reference>
<feature type="domain" description="GGDEF" evidence="5">
    <location>
        <begin position="309"/>
        <end position="438"/>
    </location>
</feature>
<feature type="transmembrane region" description="Helical" evidence="4">
    <location>
        <begin position="12"/>
        <end position="32"/>
    </location>
</feature>
<dbReference type="AlphaFoldDB" id="A0A1M6Y020"/>
<evidence type="ECO:0000313" key="7">
    <source>
        <dbReference type="EMBL" id="SJZ75929.1"/>
    </source>
</evidence>
<evidence type="ECO:0000256" key="1">
    <source>
        <dbReference type="ARBA" id="ARBA00012528"/>
    </source>
</evidence>
<keyword evidence="8" id="KW-1185">Reference proteome</keyword>
<accession>A0A1M6Y020</accession>
<evidence type="ECO:0000313" key="6">
    <source>
        <dbReference type="EMBL" id="SHL11526.1"/>
    </source>
</evidence>
<dbReference type="PANTHER" id="PTHR45138:SF9">
    <property type="entry name" value="DIGUANYLATE CYCLASE DGCM-RELATED"/>
    <property type="match status" value="1"/>
</dbReference>
<proteinExistence type="predicted"/>
<name>A0A1M6Y020_9BACT</name>
<gene>
    <name evidence="7" type="ORF">SAMN02745108_01525</name>
    <name evidence="6" type="ORF">SAMN05720469_13615</name>
</gene>
<dbReference type="Gene3D" id="3.30.70.270">
    <property type="match status" value="1"/>
</dbReference>
<dbReference type="Proteomes" id="UP000190449">
    <property type="component" value="Unassembled WGS sequence"/>
</dbReference>
<dbReference type="GO" id="GO:0005886">
    <property type="term" value="C:plasma membrane"/>
    <property type="evidence" value="ECO:0007669"/>
    <property type="project" value="TreeGrafter"/>
</dbReference>
<keyword evidence="4" id="KW-0472">Membrane</keyword>
<reference evidence="6" key="1">
    <citation type="submission" date="2016-11" db="EMBL/GenBank/DDBJ databases">
        <authorList>
            <person name="Jaros S."/>
            <person name="Januszkiewicz K."/>
            <person name="Wedrychowicz H."/>
        </authorList>
    </citation>
    <scope>NUCLEOTIDE SEQUENCE [LARGE SCALE GENOMIC DNA]</scope>
    <source>
        <strain evidence="6">UWOS</strain>
    </source>
</reference>
<dbReference type="InterPro" id="IPR029787">
    <property type="entry name" value="Nucleotide_cyclase"/>
</dbReference>
<dbReference type="GO" id="GO:0043709">
    <property type="term" value="P:cell adhesion involved in single-species biofilm formation"/>
    <property type="evidence" value="ECO:0007669"/>
    <property type="project" value="TreeGrafter"/>
</dbReference>
<dbReference type="InterPro" id="IPR043128">
    <property type="entry name" value="Rev_trsase/Diguanyl_cyclase"/>
</dbReference>
<comment type="catalytic activity">
    <reaction evidence="2">
        <text>2 GTP = 3',3'-c-di-GMP + 2 diphosphate</text>
        <dbReference type="Rhea" id="RHEA:24898"/>
        <dbReference type="ChEBI" id="CHEBI:33019"/>
        <dbReference type="ChEBI" id="CHEBI:37565"/>
        <dbReference type="ChEBI" id="CHEBI:58805"/>
        <dbReference type="EC" id="2.7.7.65"/>
    </reaction>
</comment>
<dbReference type="Proteomes" id="UP000184275">
    <property type="component" value="Unassembled WGS sequence"/>
</dbReference>
<keyword evidence="4" id="KW-1133">Transmembrane helix</keyword>